<organism evidence="1 2">
    <name type="scientific">Streptomyces polychromogenes</name>
    <dbReference type="NCBI Taxonomy" id="67342"/>
    <lineage>
        <taxon>Bacteria</taxon>
        <taxon>Bacillati</taxon>
        <taxon>Actinomycetota</taxon>
        <taxon>Actinomycetes</taxon>
        <taxon>Kitasatosporales</taxon>
        <taxon>Streptomycetaceae</taxon>
        <taxon>Streptomyces</taxon>
    </lineage>
</organism>
<gene>
    <name evidence="1" type="ORF">GCM10010302_63270</name>
</gene>
<evidence type="ECO:0000313" key="2">
    <source>
        <dbReference type="Proteomes" id="UP001501867"/>
    </source>
</evidence>
<accession>A0ABP3FDY6</accession>
<sequence>MSRVAVRRPKRDPDGCGEPMCVPSWGKRCVRALAAPAGTDRPGCRLTETAGTFYVRGVSAR</sequence>
<reference evidence="2" key="1">
    <citation type="journal article" date="2019" name="Int. J. Syst. Evol. Microbiol.">
        <title>The Global Catalogue of Microorganisms (GCM) 10K type strain sequencing project: providing services to taxonomists for standard genome sequencing and annotation.</title>
        <authorList>
            <consortium name="The Broad Institute Genomics Platform"/>
            <consortium name="The Broad Institute Genome Sequencing Center for Infectious Disease"/>
            <person name="Wu L."/>
            <person name="Ma J."/>
        </authorList>
    </citation>
    <scope>NUCLEOTIDE SEQUENCE [LARGE SCALE GENOMIC DNA]</scope>
    <source>
        <strain evidence="2">JCM 4505</strain>
    </source>
</reference>
<keyword evidence="2" id="KW-1185">Reference proteome</keyword>
<comment type="caution">
    <text evidence="1">The sequence shown here is derived from an EMBL/GenBank/DDBJ whole genome shotgun (WGS) entry which is preliminary data.</text>
</comment>
<protein>
    <submittedName>
        <fullName evidence="1">Uncharacterized protein</fullName>
    </submittedName>
</protein>
<proteinExistence type="predicted"/>
<evidence type="ECO:0000313" key="1">
    <source>
        <dbReference type="EMBL" id="GAA0315496.1"/>
    </source>
</evidence>
<name>A0ABP3FDY6_9ACTN</name>
<dbReference type="EMBL" id="BAAABV010000028">
    <property type="protein sequence ID" value="GAA0315496.1"/>
    <property type="molecule type" value="Genomic_DNA"/>
</dbReference>
<dbReference type="Proteomes" id="UP001501867">
    <property type="component" value="Unassembled WGS sequence"/>
</dbReference>